<keyword evidence="11" id="KW-0472">Membrane</keyword>
<evidence type="ECO:0000256" key="1">
    <source>
        <dbReference type="ARBA" id="ARBA00004606"/>
    </source>
</evidence>
<keyword evidence="6" id="KW-0808">Transferase</keyword>
<proteinExistence type="inferred from homology"/>
<comment type="similarity">
    <text evidence="3">Belongs to the glycosyltransferase 31 family. Beta3-Gal-T subfamily.</text>
</comment>
<dbReference type="PANTHER" id="PTHR23033:SF14">
    <property type="entry name" value="GLYCOPROTEIN-N-ACETYLGALACTOSAMINE 3-BETA-GALACTOSYLTRANSFERASE 1-RELATED"/>
    <property type="match status" value="1"/>
</dbReference>
<keyword evidence="10" id="KW-1133">Transmembrane helix</keyword>
<organism evidence="12 13">
    <name type="scientific">Owenia fusiformis</name>
    <name type="common">Polychaete worm</name>
    <dbReference type="NCBI Taxonomy" id="6347"/>
    <lineage>
        <taxon>Eukaryota</taxon>
        <taxon>Metazoa</taxon>
        <taxon>Spiralia</taxon>
        <taxon>Lophotrochozoa</taxon>
        <taxon>Annelida</taxon>
        <taxon>Polychaeta</taxon>
        <taxon>Sedentaria</taxon>
        <taxon>Canalipalpata</taxon>
        <taxon>Sabellida</taxon>
        <taxon>Oweniida</taxon>
        <taxon>Oweniidae</taxon>
        <taxon>Owenia</taxon>
    </lineage>
</organism>
<evidence type="ECO:0000256" key="2">
    <source>
        <dbReference type="ARBA" id="ARBA00004922"/>
    </source>
</evidence>
<accession>A0A8J1U356</accession>
<evidence type="ECO:0000256" key="11">
    <source>
        <dbReference type="ARBA" id="ARBA00023136"/>
    </source>
</evidence>
<dbReference type="EMBL" id="CAIIXF020000006">
    <property type="protein sequence ID" value="CAH1787052.1"/>
    <property type="molecule type" value="Genomic_DNA"/>
</dbReference>
<evidence type="ECO:0000256" key="9">
    <source>
        <dbReference type="ARBA" id="ARBA00022968"/>
    </source>
</evidence>
<gene>
    <name evidence="12" type="ORF">OFUS_LOCUS12830</name>
</gene>
<dbReference type="GO" id="GO:0016020">
    <property type="term" value="C:membrane"/>
    <property type="evidence" value="ECO:0007669"/>
    <property type="project" value="UniProtKB-SubCell"/>
</dbReference>
<comment type="subcellular location">
    <subcellularLocation>
        <location evidence="1">Membrane</location>
        <topology evidence="1">Single-pass type II membrane protein</topology>
    </subcellularLocation>
</comment>
<keyword evidence="5" id="KW-0328">Glycosyltransferase</keyword>
<dbReference type="Gene3D" id="3.90.550.50">
    <property type="match status" value="1"/>
</dbReference>
<dbReference type="PANTHER" id="PTHR23033">
    <property type="entry name" value="BETA1,3-GALACTOSYLTRANSFERASE"/>
    <property type="match status" value="1"/>
</dbReference>
<dbReference type="InterPro" id="IPR026050">
    <property type="entry name" value="C1GALT1/C1GALT1_chp1"/>
</dbReference>
<dbReference type="EC" id="2.4.1.122" evidence="4"/>
<evidence type="ECO:0000256" key="3">
    <source>
        <dbReference type="ARBA" id="ARBA00006462"/>
    </source>
</evidence>
<reference evidence="12" key="1">
    <citation type="submission" date="2022-03" db="EMBL/GenBank/DDBJ databases">
        <authorList>
            <person name="Martin C."/>
        </authorList>
    </citation>
    <scope>NUCLEOTIDE SEQUENCE</scope>
</reference>
<name>A0A8J1U356_OWEFU</name>
<dbReference type="AlphaFoldDB" id="A0A8J1U356"/>
<evidence type="ECO:0000256" key="5">
    <source>
        <dbReference type="ARBA" id="ARBA00022676"/>
    </source>
</evidence>
<keyword evidence="13" id="KW-1185">Reference proteome</keyword>
<dbReference type="GO" id="GO:0000166">
    <property type="term" value="F:nucleotide binding"/>
    <property type="evidence" value="ECO:0007669"/>
    <property type="project" value="UniProtKB-KW"/>
</dbReference>
<keyword evidence="8" id="KW-0547">Nucleotide-binding</keyword>
<evidence type="ECO:0000313" key="13">
    <source>
        <dbReference type="Proteomes" id="UP000749559"/>
    </source>
</evidence>
<evidence type="ECO:0000256" key="10">
    <source>
        <dbReference type="ARBA" id="ARBA00022989"/>
    </source>
</evidence>
<sequence>MNFTNGKFWKIVTFFGLVSGLCVILLYLKAENGLHIRTAVKSIIMGNPERQTRIAKNDSLLKVNLTQERVKVPNTTLKAVNSESNRLPRILCWVMTSPSDLEKRTRHVQNTWARHCDIDLYMSSVENKSFPTIGLNVTEGRNHIAMKSKASWTYVYERYINKAEYFVKLDPDSFLVVENLKFYLSKFSPDEPRFFGHLFYRGGNKSFEYMSGGPGVVLSRESVKLLVTVGFKKYPNCMPDGQGEDWKSALCLRLAGGIPMNTTDDKGRDQFLVFSPHTHLFGRYPAWYLQYDLNKGRIKGVDCCSEYPIAYHYVSPQDMYLFHYFIYNVKIHSHVVREGAPDVKNYLLQKS</sequence>
<comment type="caution">
    <text evidence="12">The sequence shown here is derived from an EMBL/GenBank/DDBJ whole genome shotgun (WGS) entry which is preliminary data.</text>
</comment>
<dbReference type="UniPathway" id="UPA00378"/>
<evidence type="ECO:0000256" key="7">
    <source>
        <dbReference type="ARBA" id="ARBA00022692"/>
    </source>
</evidence>
<evidence type="ECO:0000256" key="6">
    <source>
        <dbReference type="ARBA" id="ARBA00022679"/>
    </source>
</evidence>
<dbReference type="OrthoDB" id="414175at2759"/>
<keyword evidence="7" id="KW-0812">Transmembrane</keyword>
<evidence type="ECO:0000313" key="12">
    <source>
        <dbReference type="EMBL" id="CAH1787052.1"/>
    </source>
</evidence>
<dbReference type="Pfam" id="PF02434">
    <property type="entry name" value="Fringe"/>
    <property type="match status" value="1"/>
</dbReference>
<dbReference type="InterPro" id="IPR003378">
    <property type="entry name" value="Fringe-like_glycosylTrfase"/>
</dbReference>
<keyword evidence="9" id="KW-0735">Signal-anchor</keyword>
<evidence type="ECO:0000256" key="4">
    <source>
        <dbReference type="ARBA" id="ARBA00012557"/>
    </source>
</evidence>
<dbReference type="Proteomes" id="UP000749559">
    <property type="component" value="Unassembled WGS sequence"/>
</dbReference>
<dbReference type="GO" id="GO:0016263">
    <property type="term" value="F:glycoprotein-N-acetylgalactosamine 3-beta-galactosyltransferase activity"/>
    <property type="evidence" value="ECO:0007669"/>
    <property type="project" value="UniProtKB-EC"/>
</dbReference>
<comment type="pathway">
    <text evidence="2">Protein modification; protein glycosylation.</text>
</comment>
<protein>
    <recommendedName>
        <fullName evidence="4">N-acetylgalactosaminide beta-1,3-galactosyltransferase</fullName>
        <ecNumber evidence="4">2.4.1.122</ecNumber>
    </recommendedName>
</protein>
<evidence type="ECO:0000256" key="8">
    <source>
        <dbReference type="ARBA" id="ARBA00022741"/>
    </source>
</evidence>